<dbReference type="Proteomes" id="UP000176260">
    <property type="component" value="Unassembled WGS sequence"/>
</dbReference>
<sequence>MSDDKFKISSQKFQESLKILEHNPEIISQLNDLAHSGTKASLEAIKKFIANEKGEGLRGYAQCALEECEYFYYSPNSPQEEKDFDLAKMIIEKEERIICLDSKAEAAEFELKQLDLEKAVNDKLTNLVTGKTKNWKYNFSEDYQKTVVARMEELKDEIEYLEAWISQARKMIKTEKFKNVPFGILEHFHHDFEGENFWVDGEDDCGDGGDD</sequence>
<proteinExistence type="predicted"/>
<gene>
    <name evidence="1" type="ORF">A2Y67_02110</name>
</gene>
<name>A0A1G1XSW7_9BACT</name>
<dbReference type="EMBL" id="MHIA01000001">
    <property type="protein sequence ID" value="OGY43044.1"/>
    <property type="molecule type" value="Genomic_DNA"/>
</dbReference>
<evidence type="ECO:0000313" key="2">
    <source>
        <dbReference type="Proteomes" id="UP000176260"/>
    </source>
</evidence>
<organism evidence="1 2">
    <name type="scientific">Candidatus Buchananbacteria bacterium RBG_13_39_9</name>
    <dbReference type="NCBI Taxonomy" id="1797531"/>
    <lineage>
        <taxon>Bacteria</taxon>
        <taxon>Candidatus Buchananiibacteriota</taxon>
    </lineage>
</organism>
<accession>A0A1G1XSW7</accession>
<dbReference type="AlphaFoldDB" id="A0A1G1XSW7"/>
<comment type="caution">
    <text evidence="1">The sequence shown here is derived from an EMBL/GenBank/DDBJ whole genome shotgun (WGS) entry which is preliminary data.</text>
</comment>
<evidence type="ECO:0000313" key="1">
    <source>
        <dbReference type="EMBL" id="OGY43044.1"/>
    </source>
</evidence>
<protein>
    <submittedName>
        <fullName evidence="1">Uncharacterized protein</fullName>
    </submittedName>
</protein>
<reference evidence="1 2" key="1">
    <citation type="journal article" date="2016" name="Nat. Commun.">
        <title>Thousands of microbial genomes shed light on interconnected biogeochemical processes in an aquifer system.</title>
        <authorList>
            <person name="Anantharaman K."/>
            <person name="Brown C.T."/>
            <person name="Hug L.A."/>
            <person name="Sharon I."/>
            <person name="Castelle C.J."/>
            <person name="Probst A.J."/>
            <person name="Thomas B.C."/>
            <person name="Singh A."/>
            <person name="Wilkins M.J."/>
            <person name="Karaoz U."/>
            <person name="Brodie E.L."/>
            <person name="Williams K.H."/>
            <person name="Hubbard S.S."/>
            <person name="Banfield J.F."/>
        </authorList>
    </citation>
    <scope>NUCLEOTIDE SEQUENCE [LARGE SCALE GENOMIC DNA]</scope>
</reference>